<dbReference type="Pfam" id="PF10517">
    <property type="entry name" value="DM13"/>
    <property type="match status" value="1"/>
</dbReference>
<sequence>MQIKKILLLAITHLSMLALGVIVGIYTLPILTAPPAPSDAEIARTAANAEYHGVFKRDLQGSDFLHWGEGKVAIGKSEITLQGKLAPGPDYKLYLSPQFVETEAEFDQLKADMLQIGDIKTFKNFRVKVAPGTRLTQYNTVVVWCESFGEFITSAKYR</sequence>
<accession>A0ABT5L2S9</accession>
<protein>
    <submittedName>
        <fullName evidence="3">DM13 domain-containing protein</fullName>
    </submittedName>
</protein>
<dbReference type="Proteomes" id="UP001218788">
    <property type="component" value="Unassembled WGS sequence"/>
</dbReference>
<dbReference type="InterPro" id="IPR019545">
    <property type="entry name" value="DM13_domain"/>
</dbReference>
<feature type="transmembrane region" description="Helical" evidence="1">
    <location>
        <begin position="7"/>
        <end position="28"/>
    </location>
</feature>
<dbReference type="PROSITE" id="PS51549">
    <property type="entry name" value="DM13"/>
    <property type="match status" value="1"/>
</dbReference>
<evidence type="ECO:0000256" key="1">
    <source>
        <dbReference type="SAM" id="Phobius"/>
    </source>
</evidence>
<keyword evidence="1" id="KW-1133">Transmembrane helix</keyword>
<dbReference type="EMBL" id="JAQQXP010000001">
    <property type="protein sequence ID" value="MDC8831340.1"/>
    <property type="molecule type" value="Genomic_DNA"/>
</dbReference>
<gene>
    <name evidence="3" type="ORF">OIK42_11270</name>
</gene>
<proteinExistence type="predicted"/>
<feature type="domain" description="DM13" evidence="2">
    <location>
        <begin position="53"/>
        <end position="158"/>
    </location>
</feature>
<organism evidence="3 4">
    <name type="scientific">Alteromonas gilva</name>
    <dbReference type="NCBI Taxonomy" id="2987522"/>
    <lineage>
        <taxon>Bacteria</taxon>
        <taxon>Pseudomonadati</taxon>
        <taxon>Pseudomonadota</taxon>
        <taxon>Gammaproteobacteria</taxon>
        <taxon>Alteromonadales</taxon>
        <taxon>Alteromonadaceae</taxon>
        <taxon>Alteromonas/Salinimonas group</taxon>
        <taxon>Alteromonas</taxon>
    </lineage>
</organism>
<keyword evidence="1" id="KW-0812">Transmembrane</keyword>
<evidence type="ECO:0000313" key="3">
    <source>
        <dbReference type="EMBL" id="MDC8831340.1"/>
    </source>
</evidence>
<keyword evidence="4" id="KW-1185">Reference proteome</keyword>
<dbReference type="RefSeq" id="WP_273640580.1">
    <property type="nucleotide sequence ID" value="NZ_JAQQXP010000001.1"/>
</dbReference>
<comment type="caution">
    <text evidence="3">The sequence shown here is derived from an EMBL/GenBank/DDBJ whole genome shotgun (WGS) entry which is preliminary data.</text>
</comment>
<evidence type="ECO:0000259" key="2">
    <source>
        <dbReference type="PROSITE" id="PS51549"/>
    </source>
</evidence>
<reference evidence="3 4" key="1">
    <citation type="submission" date="2022-10" db="EMBL/GenBank/DDBJ databases">
        <title>Alteromonas sp. chi3 Genome sequencing.</title>
        <authorList>
            <person name="Park S."/>
        </authorList>
    </citation>
    <scope>NUCLEOTIDE SEQUENCE [LARGE SCALE GENOMIC DNA]</scope>
    <source>
        <strain evidence="4">chi3</strain>
    </source>
</reference>
<keyword evidence="1" id="KW-0472">Membrane</keyword>
<name>A0ABT5L2S9_9ALTE</name>
<evidence type="ECO:0000313" key="4">
    <source>
        <dbReference type="Proteomes" id="UP001218788"/>
    </source>
</evidence>